<reference evidence="2" key="1">
    <citation type="submission" date="2020-12" db="EMBL/GenBank/DDBJ databases">
        <title>Oil enriched cultivation method for isolating marine PHA-producing bacteria.</title>
        <authorList>
            <person name="Zheng W."/>
            <person name="Yu S."/>
            <person name="Huang Y."/>
        </authorList>
    </citation>
    <scope>NUCLEOTIDE SEQUENCE</scope>
    <source>
        <strain evidence="2">SY-2-12</strain>
    </source>
</reference>
<dbReference type="AlphaFoldDB" id="A0A939EJ38"/>
<gene>
    <name evidence="2" type="ORF">JF539_27200</name>
</gene>
<dbReference type="SUPFAM" id="SSF50952">
    <property type="entry name" value="Soluble quinoprotein glucose dehydrogenase"/>
    <property type="match status" value="1"/>
</dbReference>
<comment type="caution">
    <text evidence="2">The sequence shown here is derived from an EMBL/GenBank/DDBJ whole genome shotgun (WGS) entry which is preliminary data.</text>
</comment>
<protein>
    <submittedName>
        <fullName evidence="2">Esterase-like activity of phytase family protein</fullName>
    </submittedName>
</protein>
<dbReference type="InterPro" id="IPR014567">
    <property type="entry name" value="UCP031900"/>
</dbReference>
<dbReference type="Proteomes" id="UP000664096">
    <property type="component" value="Unassembled WGS sequence"/>
</dbReference>
<dbReference type="EMBL" id="JAEKJZ010000009">
    <property type="protein sequence ID" value="MBN9674075.1"/>
    <property type="molecule type" value="Genomic_DNA"/>
</dbReference>
<sequence>MGRSFLCSRLGRYLAAVIGAIALFVYPVSALAESILADGKTVRVRTRPIETFRIGHDDTRFGKLTFLGGLELLASDRQVGGLSGLISLEDGNGFLAVTDNGHWVAGDVEQTTDGKPLGISNLRYAPLLGADGKTLKARWGHDTEALTLAASGLYVSAEKRNTVYRYPWPLKTGTERMKGELALPKDIRDLPLNKGLESLAAAPAGGALAGKLLAIAESAPSDLHDLSGFILGPDGTGRFRIRRHDRFDATDAAFLPDGDLLVMERRFNLMDLIGLRLRRFEAAEIKAGAVLEGELLLEADFGYQIDNMEALAVHRTEAGETILTLVSDDNRSLMQRTLFLRFRLNE</sequence>
<name>A0A939EJ38_9HYPH</name>
<dbReference type="InterPro" id="IPR011041">
    <property type="entry name" value="Quinoprot_gluc/sorb_DH_b-prop"/>
</dbReference>
<proteinExistence type="predicted"/>
<evidence type="ECO:0000259" key="1">
    <source>
        <dbReference type="Pfam" id="PF13449"/>
    </source>
</evidence>
<dbReference type="Pfam" id="PF13449">
    <property type="entry name" value="Phytase-like"/>
    <property type="match status" value="1"/>
</dbReference>
<feature type="domain" description="Phytase-like" evidence="1">
    <location>
        <begin position="78"/>
        <end position="330"/>
    </location>
</feature>
<accession>A0A939EJ38</accession>
<evidence type="ECO:0000313" key="3">
    <source>
        <dbReference type="Proteomes" id="UP000664096"/>
    </source>
</evidence>
<dbReference type="PIRSF" id="PIRSF031900">
    <property type="entry name" value="UCP031900"/>
    <property type="match status" value="1"/>
</dbReference>
<dbReference type="InterPro" id="IPR027372">
    <property type="entry name" value="Phytase-like_dom"/>
</dbReference>
<dbReference type="RefSeq" id="WP_207144369.1">
    <property type="nucleotide sequence ID" value="NZ_JAEKJZ010000009.1"/>
</dbReference>
<evidence type="ECO:0000313" key="2">
    <source>
        <dbReference type="EMBL" id="MBN9674075.1"/>
    </source>
</evidence>
<organism evidence="2 3">
    <name type="scientific">Roseibium aggregatum</name>
    <dbReference type="NCBI Taxonomy" id="187304"/>
    <lineage>
        <taxon>Bacteria</taxon>
        <taxon>Pseudomonadati</taxon>
        <taxon>Pseudomonadota</taxon>
        <taxon>Alphaproteobacteria</taxon>
        <taxon>Hyphomicrobiales</taxon>
        <taxon>Stappiaceae</taxon>
        <taxon>Roseibium</taxon>
    </lineage>
</organism>